<dbReference type="EMBL" id="DUZY01000007">
    <property type="protein sequence ID" value="DAD45049.1"/>
    <property type="molecule type" value="Genomic_DNA"/>
</dbReference>
<sequence>MLTNQETLNKLMASVSIKETEEALLTRKKGPSRRPKPQKPTKFYQQKESYQQRGTSQQYKSNRRNVICYNCSEKGHYACECWYNKRKPAKGNTTTSTSQQGEKGSGEECEAKASYCIIDPNEHGCSIEDYSKVSTPNPGGVDYSQDWIVDSGCSNHMAGDKQKF</sequence>
<comment type="caution">
    <text evidence="4">The sequence shown here is derived from an EMBL/GenBank/DDBJ whole genome shotgun (WGS) entry which is preliminary data.</text>
</comment>
<feature type="compositionally biased region" description="Basic residues" evidence="2">
    <location>
        <begin position="26"/>
        <end position="39"/>
    </location>
</feature>
<dbReference type="AlphaFoldDB" id="A0A822ZNV5"/>
<protein>
    <recommendedName>
        <fullName evidence="3">CCHC-type domain-containing protein</fullName>
    </recommendedName>
</protein>
<evidence type="ECO:0000256" key="2">
    <source>
        <dbReference type="SAM" id="MobiDB-lite"/>
    </source>
</evidence>
<feature type="compositionally biased region" description="Polar residues" evidence="2">
    <location>
        <begin position="43"/>
        <end position="58"/>
    </location>
</feature>
<feature type="domain" description="CCHC-type" evidence="3">
    <location>
        <begin position="68"/>
        <end position="81"/>
    </location>
</feature>
<feature type="region of interest" description="Disordered" evidence="2">
    <location>
        <begin position="87"/>
        <end position="106"/>
    </location>
</feature>
<keyword evidence="1" id="KW-0863">Zinc-finger</keyword>
<name>A0A822ZNV5_NELNU</name>
<keyword evidence="1" id="KW-0479">Metal-binding</keyword>
<evidence type="ECO:0000313" key="4">
    <source>
        <dbReference type="EMBL" id="DAD45049.1"/>
    </source>
</evidence>
<organism evidence="4 5">
    <name type="scientific">Nelumbo nucifera</name>
    <name type="common">Sacred lotus</name>
    <dbReference type="NCBI Taxonomy" id="4432"/>
    <lineage>
        <taxon>Eukaryota</taxon>
        <taxon>Viridiplantae</taxon>
        <taxon>Streptophyta</taxon>
        <taxon>Embryophyta</taxon>
        <taxon>Tracheophyta</taxon>
        <taxon>Spermatophyta</taxon>
        <taxon>Magnoliopsida</taxon>
        <taxon>Proteales</taxon>
        <taxon>Nelumbonaceae</taxon>
        <taxon>Nelumbo</taxon>
    </lineage>
</organism>
<dbReference type="InterPro" id="IPR036875">
    <property type="entry name" value="Znf_CCHC_sf"/>
</dbReference>
<proteinExistence type="predicted"/>
<accession>A0A822ZNV5</accession>
<dbReference type="SUPFAM" id="SSF57756">
    <property type="entry name" value="Retrovirus zinc finger-like domains"/>
    <property type="match status" value="1"/>
</dbReference>
<gene>
    <name evidence="4" type="ORF">HUJ06_003279</name>
</gene>
<dbReference type="InterPro" id="IPR001878">
    <property type="entry name" value="Znf_CCHC"/>
</dbReference>
<dbReference type="Gene3D" id="4.10.60.10">
    <property type="entry name" value="Zinc finger, CCHC-type"/>
    <property type="match status" value="1"/>
</dbReference>
<keyword evidence="1" id="KW-0862">Zinc</keyword>
<dbReference type="GO" id="GO:0008270">
    <property type="term" value="F:zinc ion binding"/>
    <property type="evidence" value="ECO:0007669"/>
    <property type="project" value="UniProtKB-KW"/>
</dbReference>
<reference evidence="4 5" key="1">
    <citation type="journal article" date="2020" name="Mol. Biol. Evol.">
        <title>Distinct Expression and Methylation Patterns for Genes with Different Fates following a Single Whole-Genome Duplication in Flowering Plants.</title>
        <authorList>
            <person name="Shi T."/>
            <person name="Rahmani R.S."/>
            <person name="Gugger P.F."/>
            <person name="Wang M."/>
            <person name="Li H."/>
            <person name="Zhang Y."/>
            <person name="Li Z."/>
            <person name="Wang Q."/>
            <person name="Van de Peer Y."/>
            <person name="Marchal K."/>
            <person name="Chen J."/>
        </authorList>
    </citation>
    <scope>NUCLEOTIDE SEQUENCE [LARGE SCALE GENOMIC DNA]</scope>
    <source>
        <tissue evidence="4">Leaf</tissue>
    </source>
</reference>
<evidence type="ECO:0000256" key="1">
    <source>
        <dbReference type="PROSITE-ProRule" id="PRU00047"/>
    </source>
</evidence>
<dbReference type="Proteomes" id="UP000607653">
    <property type="component" value="Unassembled WGS sequence"/>
</dbReference>
<feature type="region of interest" description="Disordered" evidence="2">
    <location>
        <begin position="22"/>
        <end position="58"/>
    </location>
</feature>
<keyword evidence="5" id="KW-1185">Reference proteome</keyword>
<evidence type="ECO:0000313" key="5">
    <source>
        <dbReference type="Proteomes" id="UP000607653"/>
    </source>
</evidence>
<evidence type="ECO:0000259" key="3">
    <source>
        <dbReference type="PROSITE" id="PS50158"/>
    </source>
</evidence>
<feature type="compositionally biased region" description="Polar residues" evidence="2">
    <location>
        <begin position="91"/>
        <end position="102"/>
    </location>
</feature>
<dbReference type="GO" id="GO:0003676">
    <property type="term" value="F:nucleic acid binding"/>
    <property type="evidence" value="ECO:0007669"/>
    <property type="project" value="InterPro"/>
</dbReference>
<dbReference type="PROSITE" id="PS50158">
    <property type="entry name" value="ZF_CCHC"/>
    <property type="match status" value="1"/>
</dbReference>